<evidence type="ECO:0000313" key="5">
    <source>
        <dbReference type="Proteomes" id="UP000015104"/>
    </source>
</evidence>
<reference evidence="5" key="1">
    <citation type="submission" date="2011-08" db="EMBL/GenBank/DDBJ databases">
        <authorList>
            <person name="Rombauts S."/>
        </authorList>
    </citation>
    <scope>NUCLEOTIDE SEQUENCE</scope>
    <source>
        <strain evidence="5">London</strain>
    </source>
</reference>
<feature type="region of interest" description="Disordered" evidence="2">
    <location>
        <begin position="594"/>
        <end position="632"/>
    </location>
</feature>
<gene>
    <name evidence="4" type="primary">107369098</name>
</gene>
<reference evidence="4" key="2">
    <citation type="submission" date="2015-06" db="UniProtKB">
        <authorList>
            <consortium name="EnsemblMetazoa"/>
        </authorList>
    </citation>
    <scope>IDENTIFICATION</scope>
</reference>
<sequence>MTSIPTNQVHWFYRKNEATDDEWQPFSRCDSNRLEDVYQKTSNQLDEGRFQSDTNHRLASNLHNDSEGESNNQTDSNGVEPIVSTNGGRYDVYLNSRCRKAIYWSESDSLVLRATWFYRPGSRMSYKPFDEETASILEITYQECLQTGIWNRKIFTTAGDTIVFHNAKVFAHYEADHAPYTDDWSNITDNLTKPGKVWRGVQDLNFEEGEADAIDHLVFVVHGIGEICDLRCRNLIEVVDDFRRLTNSLVKTHLFEEVKNLLRIEFIPISWHSALHGDDTGIDNRLNLITLNSIPKMRHFSNDTILDALFYTSPVYCQIIIDTVANELNRVHNLFLKRNPSFNGTINLMGHSLGSLIIFDILSNQKTNSADLQEEVQTFPDKSLKTDNTLQYQSLDEIFDHLDLTEYVDRFKSEKIDSITLFNLNETHLIQLGLEMGPRVKLLKFITDNSVNQCLEKLQTQREMISDQSIKYPQLSFNTKCFFALGSPIAAFLTVRGITSLSNDDLGLPTCDQIFNIFHPFDPIAYRMEPLIDEHFHSIPPCQIPHHKGRKRMHLELKENLIKMGTDLKEKVYNSLKPVWDSLYGLKRVRSITSFTDNQEPSPTPSTSSNAKEADFESDLGTTDDEESKLDDENKIIDLSNLDHPCYKFNSTGRVDYVLQEAPIEFFNGYIFALATHTCYWQSEDTALFVLRNIYKNAPQS</sequence>
<dbReference type="InterPro" id="IPR057825">
    <property type="entry name" value="WWE_SEC23-DDH2"/>
</dbReference>
<evidence type="ECO:0000313" key="4">
    <source>
        <dbReference type="EnsemblMetazoa" id="tetur01g00120.1"/>
    </source>
</evidence>
<dbReference type="Pfam" id="PF23464">
    <property type="entry name" value="WWE_3"/>
    <property type="match status" value="1"/>
</dbReference>
<dbReference type="InterPro" id="IPR013761">
    <property type="entry name" value="SAM/pointed_sf"/>
</dbReference>
<accession>T1JPM3</accession>
<comment type="similarity">
    <text evidence="1">Belongs to the PA-PLA1 family.</text>
</comment>
<dbReference type="AlphaFoldDB" id="T1JPM3"/>
<dbReference type="OMA" id="WQNENIV"/>
<dbReference type="InterPro" id="IPR001660">
    <property type="entry name" value="SAM"/>
</dbReference>
<dbReference type="SMART" id="SM01127">
    <property type="entry name" value="DDHD"/>
    <property type="match status" value="1"/>
</dbReference>
<evidence type="ECO:0000259" key="3">
    <source>
        <dbReference type="PROSITE" id="PS51043"/>
    </source>
</evidence>
<dbReference type="eggNOG" id="KOG2308">
    <property type="taxonomic scope" value="Eukaryota"/>
</dbReference>
<dbReference type="Pfam" id="PF00536">
    <property type="entry name" value="SAM_1"/>
    <property type="match status" value="1"/>
</dbReference>
<dbReference type="KEGG" id="tut:107369098"/>
<dbReference type="PROSITE" id="PS51043">
    <property type="entry name" value="DDHD"/>
    <property type="match status" value="1"/>
</dbReference>
<dbReference type="Gene3D" id="1.10.150.50">
    <property type="entry name" value="Transcription Factor, Ets-1"/>
    <property type="match status" value="1"/>
</dbReference>
<evidence type="ECO:0000256" key="1">
    <source>
        <dbReference type="ARBA" id="ARBA00038464"/>
    </source>
</evidence>
<dbReference type="SUPFAM" id="SSF47769">
    <property type="entry name" value="SAM/Pointed domain"/>
    <property type="match status" value="1"/>
</dbReference>
<organism evidence="4 5">
    <name type="scientific">Tetranychus urticae</name>
    <name type="common">Two-spotted spider mite</name>
    <dbReference type="NCBI Taxonomy" id="32264"/>
    <lineage>
        <taxon>Eukaryota</taxon>
        <taxon>Metazoa</taxon>
        <taxon>Ecdysozoa</taxon>
        <taxon>Arthropoda</taxon>
        <taxon>Chelicerata</taxon>
        <taxon>Arachnida</taxon>
        <taxon>Acari</taxon>
        <taxon>Acariformes</taxon>
        <taxon>Trombidiformes</taxon>
        <taxon>Prostigmata</taxon>
        <taxon>Eleutherengona</taxon>
        <taxon>Raphignathae</taxon>
        <taxon>Tetranychoidea</taxon>
        <taxon>Tetranychidae</taxon>
        <taxon>Tetranychus</taxon>
    </lineage>
</organism>
<dbReference type="STRING" id="32264.T1JPM3"/>
<dbReference type="GO" id="GO:0046872">
    <property type="term" value="F:metal ion binding"/>
    <property type="evidence" value="ECO:0007669"/>
    <property type="project" value="InterPro"/>
</dbReference>
<name>T1JPM3_TETUR</name>
<feature type="region of interest" description="Disordered" evidence="2">
    <location>
        <begin position="59"/>
        <end position="83"/>
    </location>
</feature>
<dbReference type="GO" id="GO:0005737">
    <property type="term" value="C:cytoplasm"/>
    <property type="evidence" value="ECO:0007669"/>
    <property type="project" value="TreeGrafter"/>
</dbReference>
<dbReference type="OrthoDB" id="69269at2759"/>
<protein>
    <recommendedName>
        <fullName evidence="3">DDHD domain-containing protein</fullName>
    </recommendedName>
</protein>
<feature type="compositionally biased region" description="Polar residues" evidence="2">
    <location>
        <begin position="594"/>
        <end position="611"/>
    </location>
</feature>
<dbReference type="Proteomes" id="UP000015104">
    <property type="component" value="Unassembled WGS sequence"/>
</dbReference>
<proteinExistence type="inferred from homology"/>
<dbReference type="HOGENOM" id="CLU_006932_0_0_1"/>
<dbReference type="InterPro" id="IPR058055">
    <property type="entry name" value="PA-PLA1"/>
</dbReference>
<dbReference type="PANTHER" id="PTHR23509:SF10">
    <property type="entry name" value="LD21067P"/>
    <property type="match status" value="1"/>
</dbReference>
<dbReference type="InterPro" id="IPR004177">
    <property type="entry name" value="DDHD_dom"/>
</dbReference>
<dbReference type="PANTHER" id="PTHR23509">
    <property type="entry name" value="PA-PL1 PHOSPHOLIPASE FAMILY"/>
    <property type="match status" value="1"/>
</dbReference>
<evidence type="ECO:0000256" key="2">
    <source>
        <dbReference type="SAM" id="MobiDB-lite"/>
    </source>
</evidence>
<keyword evidence="5" id="KW-1185">Reference proteome</keyword>
<feature type="domain" description="DDHD" evidence="3">
    <location>
        <begin position="475"/>
        <end position="696"/>
    </location>
</feature>
<dbReference type="GO" id="GO:0004620">
    <property type="term" value="F:phospholipase activity"/>
    <property type="evidence" value="ECO:0007669"/>
    <property type="project" value="TreeGrafter"/>
</dbReference>
<dbReference type="Pfam" id="PF02862">
    <property type="entry name" value="DDHD"/>
    <property type="match status" value="1"/>
</dbReference>
<dbReference type="EMBL" id="CAEY01000428">
    <property type="status" value="NOT_ANNOTATED_CDS"/>
    <property type="molecule type" value="Genomic_DNA"/>
</dbReference>
<dbReference type="EnsemblMetazoa" id="tetur01g00120.1">
    <property type="protein sequence ID" value="tetur01g00120.1"/>
    <property type="gene ID" value="tetur01g00120"/>
</dbReference>
<feature type="compositionally biased region" description="Acidic residues" evidence="2">
    <location>
        <begin position="616"/>
        <end position="630"/>
    </location>
</feature>